<dbReference type="OrthoDB" id="43862at2"/>
<evidence type="ECO:0000313" key="2">
    <source>
        <dbReference type="Proteomes" id="UP000050331"/>
    </source>
</evidence>
<name>A0A0U4DTA7_9BACI</name>
<gene>
    <name evidence="1" type="ORF">AOX59_08065</name>
</gene>
<protein>
    <submittedName>
        <fullName evidence="1">Uncharacterized protein</fullName>
    </submittedName>
</protein>
<dbReference type="EMBL" id="CP013862">
    <property type="protein sequence ID" value="ALX48568.1"/>
    <property type="molecule type" value="Genomic_DNA"/>
</dbReference>
<dbReference type="Proteomes" id="UP000050331">
    <property type="component" value="Chromosome"/>
</dbReference>
<evidence type="ECO:0000313" key="1">
    <source>
        <dbReference type="EMBL" id="ALX48568.1"/>
    </source>
</evidence>
<dbReference type="RefSeq" id="WP_068444373.1">
    <property type="nucleotide sequence ID" value="NZ_CP013862.1"/>
</dbReference>
<sequence>MRNTRRKLKSNMPVPPALDVPIHLNRWLALTEPDDQIKEQIIQDINTEIETGNIRTGLSPYIKNGETMFKQKWIKLIGKKAD</sequence>
<dbReference type="KEGG" id="lao:AOX59_08065"/>
<dbReference type="AlphaFoldDB" id="A0A0U4DTA7"/>
<reference evidence="1 2" key="1">
    <citation type="submission" date="2016-01" db="EMBL/GenBank/DDBJ databases">
        <title>Complete genome sequence of strain Lentibacillus amyloliquefaciens LAM0015T isolated from saline sediment.</title>
        <authorList>
            <person name="Wang J.-L."/>
            <person name="He M.-X."/>
        </authorList>
    </citation>
    <scope>NUCLEOTIDE SEQUENCE [LARGE SCALE GENOMIC DNA]</scope>
    <source>
        <strain evidence="1 2">LAM0015</strain>
    </source>
</reference>
<dbReference type="STRING" id="1472767.AOX59_08065"/>
<organism evidence="1 2">
    <name type="scientific">Lentibacillus amyloliquefaciens</name>
    <dbReference type="NCBI Taxonomy" id="1472767"/>
    <lineage>
        <taxon>Bacteria</taxon>
        <taxon>Bacillati</taxon>
        <taxon>Bacillota</taxon>
        <taxon>Bacilli</taxon>
        <taxon>Bacillales</taxon>
        <taxon>Bacillaceae</taxon>
        <taxon>Lentibacillus</taxon>
    </lineage>
</organism>
<keyword evidence="2" id="KW-1185">Reference proteome</keyword>
<accession>A0A0U4DTA7</accession>
<proteinExistence type="predicted"/>